<proteinExistence type="predicted"/>
<protein>
    <submittedName>
        <fullName evidence="2">Uncharacterized protein</fullName>
    </submittedName>
</protein>
<feature type="compositionally biased region" description="Polar residues" evidence="1">
    <location>
        <begin position="44"/>
        <end position="54"/>
    </location>
</feature>
<feature type="region of interest" description="Disordered" evidence="1">
    <location>
        <begin position="30"/>
        <end position="57"/>
    </location>
</feature>
<dbReference type="Proteomes" id="UP000298284">
    <property type="component" value="Unassembled WGS sequence"/>
</dbReference>
<organism evidence="2 3">
    <name type="scientific">Hymenobacter wooponensis</name>
    <dbReference type="NCBI Taxonomy" id="1525360"/>
    <lineage>
        <taxon>Bacteria</taxon>
        <taxon>Pseudomonadati</taxon>
        <taxon>Bacteroidota</taxon>
        <taxon>Cytophagia</taxon>
        <taxon>Cytophagales</taxon>
        <taxon>Hymenobacteraceae</taxon>
        <taxon>Hymenobacter</taxon>
    </lineage>
</organism>
<keyword evidence="3" id="KW-1185">Reference proteome</keyword>
<evidence type="ECO:0000313" key="3">
    <source>
        <dbReference type="Proteomes" id="UP000298284"/>
    </source>
</evidence>
<reference evidence="2 3" key="1">
    <citation type="submission" date="2019-04" db="EMBL/GenBank/DDBJ databases">
        <authorList>
            <person name="Feng G."/>
            <person name="Zhang J."/>
            <person name="Zhu H."/>
        </authorList>
    </citation>
    <scope>NUCLEOTIDE SEQUENCE [LARGE SCALE GENOMIC DNA]</scope>
    <source>
        <strain evidence="2 3">JCM 19491</strain>
    </source>
</reference>
<feature type="region of interest" description="Disordered" evidence="1">
    <location>
        <begin position="79"/>
        <end position="103"/>
    </location>
</feature>
<name>A0A4Z0MTQ8_9BACT</name>
<dbReference type="AlphaFoldDB" id="A0A4Z0MTQ8"/>
<gene>
    <name evidence="2" type="ORF">EU557_03455</name>
</gene>
<dbReference type="EMBL" id="SRKZ01000001">
    <property type="protein sequence ID" value="TGD82849.1"/>
    <property type="molecule type" value="Genomic_DNA"/>
</dbReference>
<evidence type="ECO:0000313" key="2">
    <source>
        <dbReference type="EMBL" id="TGD82849.1"/>
    </source>
</evidence>
<accession>A0A4Z0MTQ8</accession>
<comment type="caution">
    <text evidence="2">The sequence shown here is derived from an EMBL/GenBank/DDBJ whole genome shotgun (WGS) entry which is preliminary data.</text>
</comment>
<evidence type="ECO:0000256" key="1">
    <source>
        <dbReference type="SAM" id="MobiDB-lite"/>
    </source>
</evidence>
<sequence>MALKAENMPVRDEQGWQNYAQRFLENDANNSKAGLITTPPKDSANATANLTGRSRSGFHSKDLDFSDILAANAYLASASGHGDLREPGPEPDASEGFAVEFTS</sequence>
<dbReference type="RefSeq" id="WP_135529005.1">
    <property type="nucleotide sequence ID" value="NZ_SRKZ01000001.1"/>
</dbReference>